<dbReference type="SMART" id="SM00530">
    <property type="entry name" value="HTH_XRE"/>
    <property type="match status" value="1"/>
</dbReference>
<name>A0ABP7ZQG4_9SPHI</name>
<evidence type="ECO:0000313" key="2">
    <source>
        <dbReference type="EMBL" id="GAA4167985.1"/>
    </source>
</evidence>
<dbReference type="Gene3D" id="1.10.260.40">
    <property type="entry name" value="lambda repressor-like DNA-binding domains"/>
    <property type="match status" value="1"/>
</dbReference>
<keyword evidence="3" id="KW-1185">Reference proteome</keyword>
<dbReference type="SUPFAM" id="SSF47413">
    <property type="entry name" value="lambda repressor-like DNA-binding domains"/>
    <property type="match status" value="1"/>
</dbReference>
<gene>
    <name evidence="2" type="ORF">GCM10022218_02170</name>
</gene>
<protein>
    <submittedName>
        <fullName evidence="2">Helix-turn-helix transcriptional regulator</fullName>
    </submittedName>
</protein>
<dbReference type="PROSITE" id="PS50943">
    <property type="entry name" value="HTH_CROC1"/>
    <property type="match status" value="1"/>
</dbReference>
<reference evidence="3" key="1">
    <citation type="journal article" date="2019" name="Int. J. Syst. Evol. Microbiol.">
        <title>The Global Catalogue of Microorganisms (GCM) 10K type strain sequencing project: providing services to taxonomists for standard genome sequencing and annotation.</title>
        <authorList>
            <consortium name="The Broad Institute Genomics Platform"/>
            <consortium name="The Broad Institute Genome Sequencing Center for Infectious Disease"/>
            <person name="Wu L."/>
            <person name="Ma J."/>
        </authorList>
    </citation>
    <scope>NUCLEOTIDE SEQUENCE [LARGE SCALE GENOMIC DNA]</scope>
    <source>
        <strain evidence="3">JCM 16722</strain>
    </source>
</reference>
<organism evidence="2 3">
    <name type="scientific">Sphingobacterium ginsenosidimutans</name>
    <dbReference type="NCBI Taxonomy" id="687845"/>
    <lineage>
        <taxon>Bacteria</taxon>
        <taxon>Pseudomonadati</taxon>
        <taxon>Bacteroidota</taxon>
        <taxon>Sphingobacteriia</taxon>
        <taxon>Sphingobacteriales</taxon>
        <taxon>Sphingobacteriaceae</taxon>
        <taxon>Sphingobacterium</taxon>
    </lineage>
</organism>
<dbReference type="Pfam" id="PF01381">
    <property type="entry name" value="HTH_3"/>
    <property type="match status" value="1"/>
</dbReference>
<dbReference type="InterPro" id="IPR001387">
    <property type="entry name" value="Cro/C1-type_HTH"/>
</dbReference>
<evidence type="ECO:0000313" key="3">
    <source>
        <dbReference type="Proteomes" id="UP001500167"/>
    </source>
</evidence>
<dbReference type="CDD" id="cd00093">
    <property type="entry name" value="HTH_XRE"/>
    <property type="match status" value="1"/>
</dbReference>
<feature type="domain" description="HTH cro/C1-type" evidence="1">
    <location>
        <begin position="16"/>
        <end position="71"/>
    </location>
</feature>
<dbReference type="RefSeq" id="WP_346083724.1">
    <property type="nucleotide sequence ID" value="NZ_BAAAZK010000002.1"/>
</dbReference>
<evidence type="ECO:0000259" key="1">
    <source>
        <dbReference type="PROSITE" id="PS50943"/>
    </source>
</evidence>
<sequence length="151" mass="17081">MSIAFQEEKIHEGKNVKRIREIMGLKQDALGQKCVSKLDQRRISEYENMWTIPEPTLQELADALGVTVEFIRAFNEEKAIFNIQNNNTFDVRESSFGLSNQPNITYNNIDKVEALLGKLVQDDAIKTQAILDLTKVVADLAEEVKRLKGGS</sequence>
<dbReference type="InterPro" id="IPR010982">
    <property type="entry name" value="Lambda_DNA-bd_dom_sf"/>
</dbReference>
<accession>A0ABP7ZQG4</accession>
<comment type="caution">
    <text evidence="2">The sequence shown here is derived from an EMBL/GenBank/DDBJ whole genome shotgun (WGS) entry which is preliminary data.</text>
</comment>
<dbReference type="Proteomes" id="UP001500167">
    <property type="component" value="Unassembled WGS sequence"/>
</dbReference>
<proteinExistence type="predicted"/>
<dbReference type="EMBL" id="BAAAZK010000002">
    <property type="protein sequence ID" value="GAA4167985.1"/>
    <property type="molecule type" value="Genomic_DNA"/>
</dbReference>